<evidence type="ECO:0000256" key="5">
    <source>
        <dbReference type="SAM" id="SignalP"/>
    </source>
</evidence>
<dbReference type="Pfam" id="PF00691">
    <property type="entry name" value="OmpA"/>
    <property type="match status" value="1"/>
</dbReference>
<dbReference type="CDD" id="cd07185">
    <property type="entry name" value="OmpA_C-like"/>
    <property type="match status" value="1"/>
</dbReference>
<evidence type="ECO:0000313" key="7">
    <source>
        <dbReference type="EMBL" id="SFM46076.1"/>
    </source>
</evidence>
<dbReference type="AlphaFoldDB" id="A0A1I4R288"/>
<dbReference type="Proteomes" id="UP000199556">
    <property type="component" value="Unassembled WGS sequence"/>
</dbReference>
<name>A0A1I4R288_ECTMO</name>
<protein>
    <submittedName>
        <fullName evidence="7">Outer membrane protein OmpA</fullName>
    </submittedName>
</protein>
<evidence type="ECO:0000256" key="2">
    <source>
        <dbReference type="ARBA" id="ARBA00023136"/>
    </source>
</evidence>
<dbReference type="PRINTS" id="PR01023">
    <property type="entry name" value="NAFLGMOTY"/>
</dbReference>
<dbReference type="InterPro" id="IPR039567">
    <property type="entry name" value="Gly-zipper"/>
</dbReference>
<dbReference type="PRINTS" id="PR01021">
    <property type="entry name" value="OMPADOMAIN"/>
</dbReference>
<gene>
    <name evidence="7" type="ORF">SAMN05421721_10671</name>
</gene>
<dbReference type="PANTHER" id="PTHR30329:SF21">
    <property type="entry name" value="LIPOPROTEIN YIAD-RELATED"/>
    <property type="match status" value="1"/>
</dbReference>
<dbReference type="PROSITE" id="PS51257">
    <property type="entry name" value="PROKAR_LIPOPROTEIN"/>
    <property type="match status" value="1"/>
</dbReference>
<keyword evidence="5" id="KW-0732">Signal</keyword>
<dbReference type="Pfam" id="PF13488">
    <property type="entry name" value="Gly-zipper_Omp"/>
    <property type="match status" value="1"/>
</dbReference>
<sequence length="219" mass="23307">MRFMIPSLIVAAAVALAGCTTLDPYTREEKVSNATKGAAIGAIGGAVVGSLSGDHDRTQRAMIGAGIGALAGGAVGNYMDRQEMELRQQLEGTGVSVTRVGNNVVLNMPGNITFDVDRAEVKARFYDVLDSVAVVAKKYEKTAIQVAGHTDSTGSVDYNMDLSRRRAESVARYLESRGVAPVRLETVGFGPHRPVAGNDTARGRALNRRVELTFVPLTR</sequence>
<feature type="domain" description="OmpA-like" evidence="6">
    <location>
        <begin position="101"/>
        <end position="218"/>
    </location>
</feature>
<evidence type="ECO:0000313" key="8">
    <source>
        <dbReference type="Proteomes" id="UP000199556"/>
    </source>
</evidence>
<accession>A0A1I4R288</accession>
<dbReference type="STRING" id="195064.SAMN05421721_10671"/>
<comment type="subcellular location">
    <subcellularLocation>
        <location evidence="1">Cell outer membrane</location>
    </subcellularLocation>
</comment>
<dbReference type="PANTHER" id="PTHR30329">
    <property type="entry name" value="STATOR ELEMENT OF FLAGELLAR MOTOR COMPLEX"/>
    <property type="match status" value="1"/>
</dbReference>
<dbReference type="EMBL" id="FOUO01000006">
    <property type="protein sequence ID" value="SFM46076.1"/>
    <property type="molecule type" value="Genomic_DNA"/>
</dbReference>
<dbReference type="RefSeq" id="WP_090484616.1">
    <property type="nucleotide sequence ID" value="NZ_FOUO01000006.1"/>
</dbReference>
<dbReference type="PROSITE" id="PS51123">
    <property type="entry name" value="OMPA_2"/>
    <property type="match status" value="1"/>
</dbReference>
<dbReference type="InterPro" id="IPR006664">
    <property type="entry name" value="OMP_bac"/>
</dbReference>
<dbReference type="SUPFAM" id="SSF103088">
    <property type="entry name" value="OmpA-like"/>
    <property type="match status" value="1"/>
</dbReference>
<dbReference type="InterPro" id="IPR036737">
    <property type="entry name" value="OmpA-like_sf"/>
</dbReference>
<evidence type="ECO:0000259" key="6">
    <source>
        <dbReference type="PROSITE" id="PS51123"/>
    </source>
</evidence>
<keyword evidence="3" id="KW-0998">Cell outer membrane</keyword>
<dbReference type="InterPro" id="IPR050330">
    <property type="entry name" value="Bact_OuterMem_StrucFunc"/>
</dbReference>
<feature type="signal peptide" evidence="5">
    <location>
        <begin position="1"/>
        <end position="17"/>
    </location>
</feature>
<proteinExistence type="predicted"/>
<evidence type="ECO:0000256" key="3">
    <source>
        <dbReference type="ARBA" id="ARBA00023237"/>
    </source>
</evidence>
<dbReference type="GO" id="GO:0009279">
    <property type="term" value="C:cell outer membrane"/>
    <property type="evidence" value="ECO:0007669"/>
    <property type="project" value="UniProtKB-SubCell"/>
</dbReference>
<keyword evidence="2 4" id="KW-0472">Membrane</keyword>
<keyword evidence="8" id="KW-1185">Reference proteome</keyword>
<dbReference type="InterPro" id="IPR006665">
    <property type="entry name" value="OmpA-like"/>
</dbReference>
<reference evidence="7 8" key="1">
    <citation type="submission" date="2016-10" db="EMBL/GenBank/DDBJ databases">
        <authorList>
            <person name="de Groot N.N."/>
        </authorList>
    </citation>
    <scope>NUCLEOTIDE SEQUENCE [LARGE SCALE GENOMIC DNA]</scope>
    <source>
        <strain evidence="7 8">DSM 4180</strain>
    </source>
</reference>
<evidence type="ECO:0000256" key="4">
    <source>
        <dbReference type="PROSITE-ProRule" id="PRU00473"/>
    </source>
</evidence>
<feature type="chain" id="PRO_5011441860" evidence="5">
    <location>
        <begin position="18"/>
        <end position="219"/>
    </location>
</feature>
<dbReference type="OrthoDB" id="9782229at2"/>
<evidence type="ECO:0000256" key="1">
    <source>
        <dbReference type="ARBA" id="ARBA00004442"/>
    </source>
</evidence>
<organism evidence="7 8">
    <name type="scientific">Ectothiorhodospira mobilis</name>
    <dbReference type="NCBI Taxonomy" id="195064"/>
    <lineage>
        <taxon>Bacteria</taxon>
        <taxon>Pseudomonadati</taxon>
        <taxon>Pseudomonadota</taxon>
        <taxon>Gammaproteobacteria</taxon>
        <taxon>Chromatiales</taxon>
        <taxon>Ectothiorhodospiraceae</taxon>
        <taxon>Ectothiorhodospira</taxon>
    </lineage>
</organism>
<dbReference type="Gene3D" id="3.30.1330.60">
    <property type="entry name" value="OmpA-like domain"/>
    <property type="match status" value="1"/>
</dbReference>